<dbReference type="InterPro" id="IPR001544">
    <property type="entry name" value="Aminotrans_IV"/>
</dbReference>
<organism evidence="1 2">
    <name type="scientific">Streptomyces hebeiensis</name>
    <dbReference type="NCBI Taxonomy" id="229486"/>
    <lineage>
        <taxon>Bacteria</taxon>
        <taxon>Bacillati</taxon>
        <taxon>Actinomycetota</taxon>
        <taxon>Actinomycetes</taxon>
        <taxon>Kitasatosporales</taxon>
        <taxon>Streptomycetaceae</taxon>
        <taxon>Streptomyces</taxon>
    </lineage>
</organism>
<keyword evidence="1" id="KW-0032">Aminotransferase</keyword>
<dbReference type="GO" id="GO:0008483">
    <property type="term" value="F:transaminase activity"/>
    <property type="evidence" value="ECO:0007669"/>
    <property type="project" value="UniProtKB-KW"/>
</dbReference>
<protein>
    <submittedName>
        <fullName evidence="1">Aminotransferase class IV family protein</fullName>
    </submittedName>
</protein>
<name>A0ABP4FCY7_9ACTN</name>
<keyword evidence="1" id="KW-0808">Transferase</keyword>
<dbReference type="Gene3D" id="3.30.470.10">
    <property type="match status" value="1"/>
</dbReference>
<reference evidence="2" key="1">
    <citation type="journal article" date="2019" name="Int. J. Syst. Evol. Microbiol.">
        <title>The Global Catalogue of Microorganisms (GCM) 10K type strain sequencing project: providing services to taxonomists for standard genome sequencing and annotation.</title>
        <authorList>
            <consortium name="The Broad Institute Genomics Platform"/>
            <consortium name="The Broad Institute Genome Sequencing Center for Infectious Disease"/>
            <person name="Wu L."/>
            <person name="Ma J."/>
        </authorList>
    </citation>
    <scope>NUCLEOTIDE SEQUENCE [LARGE SCALE GENOMIC DNA]</scope>
    <source>
        <strain evidence="2">JCM 12696</strain>
    </source>
</reference>
<dbReference type="Gene3D" id="3.20.10.10">
    <property type="entry name" value="D-amino Acid Aminotransferase, subunit A, domain 2"/>
    <property type="match status" value="1"/>
</dbReference>
<dbReference type="Proteomes" id="UP001501371">
    <property type="component" value="Unassembled WGS sequence"/>
</dbReference>
<dbReference type="InterPro" id="IPR043131">
    <property type="entry name" value="BCAT-like_N"/>
</dbReference>
<evidence type="ECO:0000313" key="1">
    <source>
        <dbReference type="EMBL" id="GAA1163872.1"/>
    </source>
</evidence>
<comment type="caution">
    <text evidence="1">The sequence shown here is derived from an EMBL/GenBank/DDBJ whole genome shotgun (WGS) entry which is preliminary data.</text>
</comment>
<accession>A0ABP4FCY7</accession>
<dbReference type="InterPro" id="IPR043132">
    <property type="entry name" value="BCAT-like_C"/>
</dbReference>
<dbReference type="RefSeq" id="WP_344273493.1">
    <property type="nucleotide sequence ID" value="NZ_BAAAKV010000015.1"/>
</dbReference>
<gene>
    <name evidence="1" type="ORF">GCM10009654_20820</name>
</gene>
<dbReference type="NCBIfam" id="NF006734">
    <property type="entry name" value="PRK09266.1"/>
    <property type="match status" value="1"/>
</dbReference>
<dbReference type="EMBL" id="BAAAKV010000015">
    <property type="protein sequence ID" value="GAA1163872.1"/>
    <property type="molecule type" value="Genomic_DNA"/>
</dbReference>
<dbReference type="InterPro" id="IPR036038">
    <property type="entry name" value="Aminotransferase-like"/>
</dbReference>
<dbReference type="SUPFAM" id="SSF56752">
    <property type="entry name" value="D-aminoacid aminotransferase-like PLP-dependent enzymes"/>
    <property type="match status" value="1"/>
</dbReference>
<proteinExistence type="predicted"/>
<evidence type="ECO:0000313" key="2">
    <source>
        <dbReference type="Proteomes" id="UP001501371"/>
    </source>
</evidence>
<sequence>MAELNGRPVDMAELSALALTNYGHFTTLRVEDGRVRGLALHLDRLDRDCRALFGAELDTDRVRALLRRLAPADETATMRVTVFDPALDIGRPDRAGDPRILVTRRPASSGPLPPLRVRSVRYEREAPEIKSVGLFGALRQRRAARQAGFDDALFVGADGLVSEGATWNIGFLDGEGDSDGTVVWPRAPCLPGVTMRLLMAAHEHRVAPVAAADVGSSRAAFATNAAIGVRAVTAVDRTEFPAHHPAVDLLRETYAALPGDLL</sequence>
<dbReference type="Pfam" id="PF01063">
    <property type="entry name" value="Aminotran_4"/>
    <property type="match status" value="1"/>
</dbReference>
<keyword evidence="2" id="KW-1185">Reference proteome</keyword>